<accession>S2WJT7</accession>
<evidence type="ECO:0000256" key="1">
    <source>
        <dbReference type="SAM" id="MobiDB-lite"/>
    </source>
</evidence>
<gene>
    <name evidence="2" type="ORF">HMPREF9306_01235</name>
</gene>
<proteinExistence type="predicted"/>
<organism evidence="2 3">
    <name type="scientific">Propionimicrobium lymphophilum ACS-093-V-SCH5</name>
    <dbReference type="NCBI Taxonomy" id="883161"/>
    <lineage>
        <taxon>Bacteria</taxon>
        <taxon>Bacillati</taxon>
        <taxon>Actinomycetota</taxon>
        <taxon>Actinomycetes</taxon>
        <taxon>Propionibacteriales</taxon>
        <taxon>Propionibacteriaceae</taxon>
        <taxon>Propionimicrobium</taxon>
    </lineage>
</organism>
<reference evidence="2 3" key="1">
    <citation type="submission" date="2013-04" db="EMBL/GenBank/DDBJ databases">
        <title>The Genome Sequence of Propionimicrobium lymphophilum ACS-093-V-SCH5.</title>
        <authorList>
            <consortium name="The Broad Institute Genomics Platform"/>
            <person name="Earl A."/>
            <person name="Ward D."/>
            <person name="Feldgarden M."/>
            <person name="Gevers D."/>
            <person name="Saerens B."/>
            <person name="Vaneechoutte M."/>
            <person name="Walker B."/>
            <person name="Young S."/>
            <person name="Zeng Q."/>
            <person name="Gargeya S."/>
            <person name="Fitzgerald M."/>
            <person name="Haas B."/>
            <person name="Abouelleil A."/>
            <person name="Allen A.W."/>
            <person name="Alvarado L."/>
            <person name="Arachchi H.M."/>
            <person name="Berlin A.M."/>
            <person name="Chapman S.B."/>
            <person name="Gainer-Dewar J."/>
            <person name="Goldberg J."/>
            <person name="Griggs A."/>
            <person name="Gujja S."/>
            <person name="Hansen M."/>
            <person name="Howarth C."/>
            <person name="Imamovic A."/>
            <person name="Ireland A."/>
            <person name="Larimer J."/>
            <person name="McCowan C."/>
            <person name="Murphy C."/>
            <person name="Pearson M."/>
            <person name="Poon T.W."/>
            <person name="Priest M."/>
            <person name="Roberts A."/>
            <person name="Saif S."/>
            <person name="Shea T."/>
            <person name="Sisk P."/>
            <person name="Sykes S."/>
            <person name="Wortman J."/>
            <person name="Nusbaum C."/>
            <person name="Birren B."/>
        </authorList>
    </citation>
    <scope>NUCLEOTIDE SEQUENCE [LARGE SCALE GENOMIC DNA]</scope>
    <source>
        <strain evidence="2 3">ACS-093-V-SCH5</strain>
    </source>
</reference>
<dbReference type="HOGENOM" id="CLU_2194614_0_0_11"/>
<evidence type="ECO:0000313" key="3">
    <source>
        <dbReference type="Proteomes" id="UP000014417"/>
    </source>
</evidence>
<dbReference type="AlphaFoldDB" id="S2WJT7"/>
<dbReference type="EMBL" id="AGZR01000006">
    <property type="protein sequence ID" value="EPD32927.1"/>
    <property type="molecule type" value="Genomic_DNA"/>
</dbReference>
<dbReference type="Proteomes" id="UP000014417">
    <property type="component" value="Unassembled WGS sequence"/>
</dbReference>
<feature type="region of interest" description="Disordered" evidence="1">
    <location>
        <begin position="1"/>
        <end position="22"/>
    </location>
</feature>
<sequence length="108" mass="12014">MPEHIEKLKAAPSQPQRHNATVKTLRESPITGVKTKTVDEKTWVAVDKWFEDQGKYYGDEVRGFRRNSKGQLTFKTGGGYDTIDMDLLGGDGSGRARAAFSKATGIYF</sequence>
<feature type="compositionally biased region" description="Polar residues" evidence="1">
    <location>
        <begin position="13"/>
        <end position="22"/>
    </location>
</feature>
<protein>
    <submittedName>
        <fullName evidence="2">Uncharacterized protein</fullName>
    </submittedName>
</protein>
<name>S2WJT7_9ACTN</name>
<evidence type="ECO:0000313" key="2">
    <source>
        <dbReference type="EMBL" id="EPD32927.1"/>
    </source>
</evidence>
<comment type="caution">
    <text evidence="2">The sequence shown here is derived from an EMBL/GenBank/DDBJ whole genome shotgun (WGS) entry which is preliminary data.</text>
</comment>
<dbReference type="STRING" id="883161.HMPREF9306_01235"/>
<keyword evidence="3" id="KW-1185">Reference proteome</keyword>